<evidence type="ECO:0000256" key="1">
    <source>
        <dbReference type="ARBA" id="ARBA00017378"/>
    </source>
</evidence>
<keyword evidence="4" id="KW-0630">Potassium</keyword>
<dbReference type="InterPro" id="IPR006036">
    <property type="entry name" value="K_uptake_TrkA"/>
</dbReference>
<dbReference type="PROSITE" id="PS51202">
    <property type="entry name" value="RCK_C"/>
    <property type="match status" value="2"/>
</dbReference>
<dbReference type="NCBIfam" id="NF007039">
    <property type="entry name" value="PRK09496.3-2"/>
    <property type="match status" value="1"/>
</dbReference>
<keyword evidence="3" id="KW-0633">Potassium transport</keyword>
<feature type="domain" description="RCK C-terminal" evidence="8">
    <location>
        <begin position="141"/>
        <end position="223"/>
    </location>
</feature>
<feature type="domain" description="RCK N-terminal" evidence="7">
    <location>
        <begin position="228"/>
        <end position="344"/>
    </location>
</feature>
<organism evidence="9 10">
    <name type="scientific">Gaoshiqia sediminis</name>
    <dbReference type="NCBI Taxonomy" id="2986998"/>
    <lineage>
        <taxon>Bacteria</taxon>
        <taxon>Pseudomonadati</taxon>
        <taxon>Bacteroidota</taxon>
        <taxon>Bacteroidia</taxon>
        <taxon>Marinilabiliales</taxon>
        <taxon>Prolixibacteraceae</taxon>
        <taxon>Gaoshiqia</taxon>
    </lineage>
</organism>
<dbReference type="InterPro" id="IPR036721">
    <property type="entry name" value="RCK_C_sf"/>
</dbReference>
<reference evidence="9" key="1">
    <citation type="submission" date="2022-10" db="EMBL/GenBank/DDBJ databases">
        <title>Gaoshiqiia sediminis gen. nov., sp. nov., isolated from coastal sediment.</title>
        <authorList>
            <person name="Yu W.X."/>
            <person name="Mu D.S."/>
            <person name="Du J.Z."/>
            <person name="Liang Y.Q."/>
        </authorList>
    </citation>
    <scope>NUCLEOTIDE SEQUENCE</scope>
    <source>
        <strain evidence="9">A06</strain>
    </source>
</reference>
<dbReference type="InterPro" id="IPR036291">
    <property type="entry name" value="NAD(P)-bd_dom_sf"/>
</dbReference>
<keyword evidence="2" id="KW-0813">Transport</keyword>
<dbReference type="GO" id="GO:0005886">
    <property type="term" value="C:plasma membrane"/>
    <property type="evidence" value="ECO:0007669"/>
    <property type="project" value="InterPro"/>
</dbReference>
<evidence type="ECO:0000256" key="2">
    <source>
        <dbReference type="ARBA" id="ARBA00022448"/>
    </source>
</evidence>
<dbReference type="Pfam" id="PF02254">
    <property type="entry name" value="TrkA_N"/>
    <property type="match status" value="2"/>
</dbReference>
<dbReference type="Gene3D" id="3.40.50.720">
    <property type="entry name" value="NAD(P)-binding Rossmann-like Domain"/>
    <property type="match status" value="2"/>
</dbReference>
<evidence type="ECO:0000259" key="7">
    <source>
        <dbReference type="PROSITE" id="PS51201"/>
    </source>
</evidence>
<comment type="caution">
    <text evidence="9">The sequence shown here is derived from an EMBL/GenBank/DDBJ whole genome shotgun (WGS) entry which is preliminary data.</text>
</comment>
<dbReference type="SUPFAM" id="SSF116726">
    <property type="entry name" value="TrkA C-terminal domain-like"/>
    <property type="match status" value="2"/>
</dbReference>
<evidence type="ECO:0000256" key="4">
    <source>
        <dbReference type="ARBA" id="ARBA00022958"/>
    </source>
</evidence>
<evidence type="ECO:0000256" key="3">
    <source>
        <dbReference type="ARBA" id="ARBA00022538"/>
    </source>
</evidence>
<dbReference type="PROSITE" id="PS51201">
    <property type="entry name" value="RCK_N"/>
    <property type="match status" value="2"/>
</dbReference>
<dbReference type="NCBIfam" id="NF007032">
    <property type="entry name" value="PRK09496.1-4"/>
    <property type="match status" value="1"/>
</dbReference>
<evidence type="ECO:0000259" key="8">
    <source>
        <dbReference type="PROSITE" id="PS51202"/>
    </source>
</evidence>
<evidence type="ECO:0000313" key="10">
    <source>
        <dbReference type="Proteomes" id="UP001163821"/>
    </source>
</evidence>
<dbReference type="PANTHER" id="PTHR43833:SF5">
    <property type="entry name" value="TRK SYSTEM POTASSIUM UPTAKE PROTEIN TRKA"/>
    <property type="match status" value="1"/>
</dbReference>
<evidence type="ECO:0000256" key="6">
    <source>
        <dbReference type="ARBA" id="ARBA00023065"/>
    </source>
</evidence>
<dbReference type="Pfam" id="PF02080">
    <property type="entry name" value="TrkA_C"/>
    <property type="match status" value="2"/>
</dbReference>
<name>A0AA41Y6R0_9BACT</name>
<keyword evidence="10" id="KW-1185">Reference proteome</keyword>
<dbReference type="Proteomes" id="UP001163821">
    <property type="component" value="Unassembled WGS sequence"/>
</dbReference>
<dbReference type="GO" id="GO:0015079">
    <property type="term" value="F:potassium ion transmembrane transporter activity"/>
    <property type="evidence" value="ECO:0007669"/>
    <property type="project" value="InterPro"/>
</dbReference>
<dbReference type="InterPro" id="IPR006037">
    <property type="entry name" value="RCK_C"/>
</dbReference>
<dbReference type="SUPFAM" id="SSF51735">
    <property type="entry name" value="NAD(P)-binding Rossmann-fold domains"/>
    <property type="match status" value="2"/>
</dbReference>
<dbReference type="InterPro" id="IPR003148">
    <property type="entry name" value="RCK_N"/>
</dbReference>
<protein>
    <recommendedName>
        <fullName evidence="1">Trk system potassium uptake protein TrkA</fullName>
    </recommendedName>
</protein>
<dbReference type="NCBIfam" id="NF007038">
    <property type="entry name" value="PRK09496.2-6"/>
    <property type="match status" value="1"/>
</dbReference>
<dbReference type="PRINTS" id="PR00335">
    <property type="entry name" value="KUPTAKETRKA"/>
</dbReference>
<dbReference type="AlphaFoldDB" id="A0AA41Y6R0"/>
<feature type="domain" description="RCK C-terminal" evidence="8">
    <location>
        <begin position="364"/>
        <end position="444"/>
    </location>
</feature>
<dbReference type="InterPro" id="IPR050721">
    <property type="entry name" value="Trk_Ktr_HKT_K-transport"/>
</dbReference>
<dbReference type="RefSeq" id="WP_282590542.1">
    <property type="nucleotide sequence ID" value="NZ_JAPAAF010000004.1"/>
</dbReference>
<dbReference type="Gene3D" id="3.30.70.1450">
    <property type="entry name" value="Regulator of K+ conductance, C-terminal domain"/>
    <property type="match status" value="2"/>
</dbReference>
<accession>A0AA41Y6R0</accession>
<evidence type="ECO:0000313" key="9">
    <source>
        <dbReference type="EMBL" id="MCW0481933.1"/>
    </source>
</evidence>
<dbReference type="EMBL" id="JAPAAF010000004">
    <property type="protein sequence ID" value="MCW0481933.1"/>
    <property type="molecule type" value="Genomic_DNA"/>
</dbReference>
<dbReference type="NCBIfam" id="NF007031">
    <property type="entry name" value="PRK09496.1-2"/>
    <property type="match status" value="1"/>
</dbReference>
<gene>
    <name evidence="9" type="primary">trkA</name>
    <name evidence="9" type="ORF">N2K84_04265</name>
</gene>
<proteinExistence type="predicted"/>
<feature type="domain" description="RCK N-terminal" evidence="7">
    <location>
        <begin position="1"/>
        <end position="121"/>
    </location>
</feature>
<evidence type="ECO:0000256" key="5">
    <source>
        <dbReference type="ARBA" id="ARBA00023027"/>
    </source>
</evidence>
<keyword evidence="5" id="KW-0520">NAD</keyword>
<dbReference type="PANTHER" id="PTHR43833">
    <property type="entry name" value="POTASSIUM CHANNEL PROTEIN 2-RELATED-RELATED"/>
    <property type="match status" value="1"/>
</dbReference>
<sequence length="444" mass="49467">MKVVIVGAGEVGTHLAKMLSKEDHDIVLMDDDTERLNKLSNQVDLLTITGYANSFNDLKETGIAKADLFIAVTPYEERNIVACILAKDMGAQRTVARINNGEYLLEKNKEKLKSLGVDELIFPESLAGKEIASSVKQVGTRQLIEFSGGKLILMGIKIRENAPILNKTFEELSYIESEIRAVAINRASETLIPHGRDYIKSGDIIFFITTRAYQNKVFELTGKEIFPVRNIMILGGSRIAQKTIDRLGDHYNIKIIEWDKNRCQQIADRFENVLVIQGDGRNLDLLKEERIERMDAFIAVTGNSETNILSCHMAKKMGVKRTVAEVENIDFMGIAESMDIGSLINKKLIAASYIYKYTLGAEVAQAKCLTASEAEVFEFIAKEDSKITQQPLKELSFPEDATIGGIIRGSMSFVAKGDTVIQPGDKVVVFVLPSAIRKLDKYFK</sequence>
<keyword evidence="6" id="KW-0406">Ion transport</keyword>